<feature type="transmembrane region" description="Helical" evidence="1">
    <location>
        <begin position="89"/>
        <end position="108"/>
    </location>
</feature>
<feature type="transmembrane region" description="Helical" evidence="1">
    <location>
        <begin position="115"/>
        <end position="135"/>
    </location>
</feature>
<reference evidence="2 3" key="1">
    <citation type="submission" date="2018-02" db="EMBL/GenBank/DDBJ databases">
        <title>Draft genome of wild Prunus yedoensis var. nudiflora.</title>
        <authorList>
            <person name="Baek S."/>
            <person name="Kim J.-H."/>
            <person name="Choi K."/>
            <person name="Kim G.-B."/>
            <person name="Cho A."/>
            <person name="Jang H."/>
            <person name="Shin C.-H."/>
            <person name="Yu H.-J."/>
            <person name="Mun J.-H."/>
        </authorList>
    </citation>
    <scope>NUCLEOTIDE SEQUENCE [LARGE SCALE GENOMIC DNA]</scope>
    <source>
        <strain evidence="3">cv. Jeju island</strain>
        <tissue evidence="2">Leaf</tissue>
    </source>
</reference>
<keyword evidence="3" id="KW-1185">Reference proteome</keyword>
<evidence type="ECO:0000313" key="3">
    <source>
        <dbReference type="Proteomes" id="UP000250321"/>
    </source>
</evidence>
<dbReference type="InterPro" id="IPR036259">
    <property type="entry name" value="MFS_trans_sf"/>
</dbReference>
<gene>
    <name evidence="2" type="ORF">Pyn_14545</name>
</gene>
<dbReference type="Proteomes" id="UP000250321">
    <property type="component" value="Unassembled WGS sequence"/>
</dbReference>
<comment type="caution">
    <text evidence="2">The sequence shown here is derived from an EMBL/GenBank/DDBJ whole genome shotgun (WGS) entry which is preliminary data.</text>
</comment>
<dbReference type="OrthoDB" id="8904098at2759"/>
<feature type="transmembrane region" description="Helical" evidence="1">
    <location>
        <begin position="59"/>
        <end position="77"/>
    </location>
</feature>
<sequence>MADGTKEKQHQPRSSFCLHVTECFQDGSPKLSCKSSSPDNLEDEKHGQRKPGNDTFERLATFGLLANFMVYLTRMLHLDQVSASNIINVWSGFTNFAPLVGAFISDAYDGRFRTIAFASFSSLLPYGVINFGGWGGGRRSS</sequence>
<evidence type="ECO:0000313" key="2">
    <source>
        <dbReference type="EMBL" id="PQQ08658.1"/>
    </source>
</evidence>
<dbReference type="AlphaFoldDB" id="A0A314YV17"/>
<keyword evidence="1" id="KW-0812">Transmembrane</keyword>
<keyword evidence="1" id="KW-0472">Membrane</keyword>
<organism evidence="2 3">
    <name type="scientific">Prunus yedoensis var. nudiflora</name>
    <dbReference type="NCBI Taxonomy" id="2094558"/>
    <lineage>
        <taxon>Eukaryota</taxon>
        <taxon>Viridiplantae</taxon>
        <taxon>Streptophyta</taxon>
        <taxon>Embryophyta</taxon>
        <taxon>Tracheophyta</taxon>
        <taxon>Spermatophyta</taxon>
        <taxon>Magnoliopsida</taxon>
        <taxon>eudicotyledons</taxon>
        <taxon>Gunneridae</taxon>
        <taxon>Pentapetalae</taxon>
        <taxon>rosids</taxon>
        <taxon>fabids</taxon>
        <taxon>Rosales</taxon>
        <taxon>Rosaceae</taxon>
        <taxon>Amygdaloideae</taxon>
        <taxon>Amygdaleae</taxon>
        <taxon>Prunus</taxon>
    </lineage>
</organism>
<keyword evidence="1" id="KW-1133">Transmembrane helix</keyword>
<dbReference type="EMBL" id="PJQY01000686">
    <property type="protein sequence ID" value="PQQ08658.1"/>
    <property type="molecule type" value="Genomic_DNA"/>
</dbReference>
<accession>A0A314YV17</accession>
<dbReference type="Gene3D" id="1.20.1250.20">
    <property type="entry name" value="MFS general substrate transporter like domains"/>
    <property type="match status" value="1"/>
</dbReference>
<dbReference type="PANTHER" id="PTHR11654">
    <property type="entry name" value="OLIGOPEPTIDE TRANSPORTER-RELATED"/>
    <property type="match status" value="1"/>
</dbReference>
<proteinExistence type="predicted"/>
<name>A0A314YV17_PRUYE</name>
<protein>
    <submittedName>
        <fullName evidence="2">Protein NRT1/ PTR FAMILY 2.13-like</fullName>
    </submittedName>
</protein>
<evidence type="ECO:0000256" key="1">
    <source>
        <dbReference type="SAM" id="Phobius"/>
    </source>
</evidence>